<evidence type="ECO:0000256" key="1">
    <source>
        <dbReference type="SAM" id="Phobius"/>
    </source>
</evidence>
<dbReference type="InterPro" id="IPR032843">
    <property type="entry name" value="Jiv"/>
</dbReference>
<feature type="domain" description="Cleavage inducing molecular chaperone Jiv" evidence="2">
    <location>
        <begin position="315"/>
        <end position="412"/>
    </location>
</feature>
<dbReference type="AlphaFoldDB" id="A0AAV9BPJ5"/>
<comment type="caution">
    <text evidence="3">The sequence shown here is derived from an EMBL/GenBank/DDBJ whole genome shotgun (WGS) entry which is preliminary data.</text>
</comment>
<evidence type="ECO:0000313" key="3">
    <source>
        <dbReference type="EMBL" id="KAK1278655.1"/>
    </source>
</evidence>
<sequence>MEDAELLRQAWLWLLSRARALARARGAFGRASDRHWPAVRDGAKGLGRLSLLLVLHWRNCTVRGFGSLVSLGSAAPLLVMWCCFLSLTSTSCLVYALLVLGAAGAAIRYLGYTPGLFIVGLLVIFMVTSYAVYCVKAHAGWLGVVLSINLSFLSNDLLNRFLEGYDGMSEAKPFEEPKESEPFAEEFSEDCSSPPSGEAENSSSCKSFCKTSSISNLVNVQKGPCESKVVKDDSSSLDEMNRIMGSKDHYEALGFLRHNNIDVTVLKKEYKRKVLSDSVKKRNYDEQLRKEESRIICQNSNSTSQQDGLGYRSEESRKIECTKCGKSHIWICTKRPKAKARWCQDCSQYHQARDGDGWVEIGCSLGFSASEKVDIPRAFVCAESKIFDVSEWAICQGMECKPNTHRPTFHVNMVSLEKNSQRSSASSRFPWDLDAQMMEESEEDDFELWLQQALAAGYFSSDTTKQQQRRKSWSPFKLTQKISSKHFRRSP</sequence>
<proteinExistence type="predicted"/>
<keyword evidence="1" id="KW-0472">Membrane</keyword>
<dbReference type="PANTHER" id="PTHR45270">
    <property type="entry name" value="OS03G0832900 PROTEIN"/>
    <property type="match status" value="1"/>
</dbReference>
<keyword evidence="1" id="KW-0812">Transmembrane</keyword>
<reference evidence="3" key="1">
    <citation type="journal article" date="2023" name="Nat. Commun.">
        <title>Diploid and tetraploid genomes of Acorus and the evolution of monocots.</title>
        <authorList>
            <person name="Ma L."/>
            <person name="Liu K.W."/>
            <person name="Li Z."/>
            <person name="Hsiao Y.Y."/>
            <person name="Qi Y."/>
            <person name="Fu T."/>
            <person name="Tang G.D."/>
            <person name="Zhang D."/>
            <person name="Sun W.H."/>
            <person name="Liu D.K."/>
            <person name="Li Y."/>
            <person name="Chen G.Z."/>
            <person name="Liu X.D."/>
            <person name="Liao X.Y."/>
            <person name="Jiang Y.T."/>
            <person name="Yu X."/>
            <person name="Hao Y."/>
            <person name="Huang J."/>
            <person name="Zhao X.W."/>
            <person name="Ke S."/>
            <person name="Chen Y.Y."/>
            <person name="Wu W.L."/>
            <person name="Hsu J.L."/>
            <person name="Lin Y.F."/>
            <person name="Huang M.D."/>
            <person name="Li C.Y."/>
            <person name="Huang L."/>
            <person name="Wang Z.W."/>
            <person name="Zhao X."/>
            <person name="Zhong W.Y."/>
            <person name="Peng D.H."/>
            <person name="Ahmad S."/>
            <person name="Lan S."/>
            <person name="Zhang J.S."/>
            <person name="Tsai W.C."/>
            <person name="Van de Peer Y."/>
            <person name="Liu Z.J."/>
        </authorList>
    </citation>
    <scope>NUCLEOTIDE SEQUENCE</scope>
    <source>
        <strain evidence="3">SCP</strain>
    </source>
</reference>
<dbReference type="PANTHER" id="PTHR45270:SF1">
    <property type="entry name" value="CHAPERONE DNAJ-DOMAIN SUPERFAMILY PROTEIN"/>
    <property type="match status" value="1"/>
</dbReference>
<keyword evidence="4" id="KW-1185">Reference proteome</keyword>
<feature type="transmembrane region" description="Helical" evidence="1">
    <location>
        <begin position="115"/>
        <end position="133"/>
    </location>
</feature>
<dbReference type="EMBL" id="JAUJYN010000002">
    <property type="protein sequence ID" value="KAK1278655.1"/>
    <property type="molecule type" value="Genomic_DNA"/>
</dbReference>
<reference evidence="3" key="2">
    <citation type="submission" date="2023-06" db="EMBL/GenBank/DDBJ databases">
        <authorList>
            <person name="Ma L."/>
            <person name="Liu K.-W."/>
            <person name="Li Z."/>
            <person name="Hsiao Y.-Y."/>
            <person name="Qi Y."/>
            <person name="Fu T."/>
            <person name="Tang G."/>
            <person name="Zhang D."/>
            <person name="Sun W.-H."/>
            <person name="Liu D.-K."/>
            <person name="Li Y."/>
            <person name="Chen G.-Z."/>
            <person name="Liu X.-D."/>
            <person name="Liao X.-Y."/>
            <person name="Jiang Y.-T."/>
            <person name="Yu X."/>
            <person name="Hao Y."/>
            <person name="Huang J."/>
            <person name="Zhao X.-W."/>
            <person name="Ke S."/>
            <person name="Chen Y.-Y."/>
            <person name="Wu W.-L."/>
            <person name="Hsu J.-L."/>
            <person name="Lin Y.-F."/>
            <person name="Huang M.-D."/>
            <person name="Li C.-Y."/>
            <person name="Huang L."/>
            <person name="Wang Z.-W."/>
            <person name="Zhao X."/>
            <person name="Zhong W.-Y."/>
            <person name="Peng D.-H."/>
            <person name="Ahmad S."/>
            <person name="Lan S."/>
            <person name="Zhang J.-S."/>
            <person name="Tsai W.-C."/>
            <person name="Van De Peer Y."/>
            <person name="Liu Z.-J."/>
        </authorList>
    </citation>
    <scope>NUCLEOTIDE SEQUENCE</scope>
    <source>
        <strain evidence="3">SCP</strain>
        <tissue evidence="3">Leaves</tissue>
    </source>
</reference>
<protein>
    <recommendedName>
        <fullName evidence="2">Cleavage inducing molecular chaperone Jiv domain-containing protein</fullName>
    </recommendedName>
</protein>
<feature type="transmembrane region" description="Helical" evidence="1">
    <location>
        <begin position="78"/>
        <end position="103"/>
    </location>
</feature>
<organism evidence="3 4">
    <name type="scientific">Acorus gramineus</name>
    <name type="common">Dwarf sweet flag</name>
    <dbReference type="NCBI Taxonomy" id="55184"/>
    <lineage>
        <taxon>Eukaryota</taxon>
        <taxon>Viridiplantae</taxon>
        <taxon>Streptophyta</taxon>
        <taxon>Embryophyta</taxon>
        <taxon>Tracheophyta</taxon>
        <taxon>Spermatophyta</taxon>
        <taxon>Magnoliopsida</taxon>
        <taxon>Liliopsida</taxon>
        <taxon>Acoraceae</taxon>
        <taxon>Acorus</taxon>
    </lineage>
</organism>
<dbReference type="Pfam" id="PF14901">
    <property type="entry name" value="Jiv90"/>
    <property type="match status" value="1"/>
</dbReference>
<name>A0AAV9BPJ5_ACOGR</name>
<evidence type="ECO:0000259" key="2">
    <source>
        <dbReference type="Pfam" id="PF14901"/>
    </source>
</evidence>
<dbReference type="Proteomes" id="UP001179952">
    <property type="component" value="Unassembled WGS sequence"/>
</dbReference>
<keyword evidence="1" id="KW-1133">Transmembrane helix</keyword>
<evidence type="ECO:0000313" key="4">
    <source>
        <dbReference type="Proteomes" id="UP001179952"/>
    </source>
</evidence>
<accession>A0AAV9BPJ5</accession>
<gene>
    <name evidence="3" type="ORF">QJS04_geneDACA023749</name>
</gene>